<proteinExistence type="predicted"/>
<protein>
    <recommendedName>
        <fullName evidence="3">Thiol-disulfide oxidoreductase DCC</fullName>
    </recommendedName>
</protein>
<keyword evidence="2" id="KW-1185">Reference proteome</keyword>
<gene>
    <name evidence="1" type="ORF">BSZ37_03215</name>
</gene>
<dbReference type="InterPro" id="IPR007263">
    <property type="entry name" value="DCC1-like"/>
</dbReference>
<sequence length="149" mass="17110">MPLESMSDRPILLFDGVCNLCDRSVQFVLDHDTEGVFQFASLQSEVGTAMMRRCVFRAEAIDSVVLVEDGQCHIRSEAAWRIATRLNAPWRWLSATRFVPRPVRDVVYDWVARNRYRWFGMREACRIPTSDVRARFLDAAELAPSEAPS</sequence>
<comment type="caution">
    <text evidence="1">The sequence shown here is derived from an EMBL/GenBank/DDBJ whole genome shotgun (WGS) entry which is preliminary data.</text>
</comment>
<dbReference type="GO" id="GO:0015035">
    <property type="term" value="F:protein-disulfide reductase activity"/>
    <property type="evidence" value="ECO:0007669"/>
    <property type="project" value="InterPro"/>
</dbReference>
<accession>A0A271J5W1</accession>
<evidence type="ECO:0000313" key="1">
    <source>
        <dbReference type="EMBL" id="PAP78637.1"/>
    </source>
</evidence>
<dbReference type="Proteomes" id="UP000216339">
    <property type="component" value="Unassembled WGS sequence"/>
</dbReference>
<dbReference type="Pfam" id="PF04134">
    <property type="entry name" value="DCC1-like"/>
    <property type="match status" value="1"/>
</dbReference>
<evidence type="ECO:0000313" key="2">
    <source>
        <dbReference type="Proteomes" id="UP000216339"/>
    </source>
</evidence>
<dbReference type="InterPro" id="IPR052927">
    <property type="entry name" value="DCC_oxidoreductase"/>
</dbReference>
<dbReference type="PANTHER" id="PTHR33639:SF2">
    <property type="entry name" value="DUF393 DOMAIN-CONTAINING PROTEIN"/>
    <property type="match status" value="1"/>
</dbReference>
<dbReference type="PANTHER" id="PTHR33639">
    <property type="entry name" value="THIOL-DISULFIDE OXIDOREDUCTASE DCC"/>
    <property type="match status" value="1"/>
</dbReference>
<organism evidence="1 2">
    <name type="scientific">Rubrivirga marina</name>
    <dbReference type="NCBI Taxonomy" id="1196024"/>
    <lineage>
        <taxon>Bacteria</taxon>
        <taxon>Pseudomonadati</taxon>
        <taxon>Rhodothermota</taxon>
        <taxon>Rhodothermia</taxon>
        <taxon>Rhodothermales</taxon>
        <taxon>Rubricoccaceae</taxon>
        <taxon>Rubrivirga</taxon>
    </lineage>
</organism>
<name>A0A271J5W1_9BACT</name>
<evidence type="ECO:0008006" key="3">
    <source>
        <dbReference type="Google" id="ProtNLM"/>
    </source>
</evidence>
<dbReference type="EMBL" id="MQWD01000001">
    <property type="protein sequence ID" value="PAP78637.1"/>
    <property type="molecule type" value="Genomic_DNA"/>
</dbReference>
<reference evidence="1 2" key="1">
    <citation type="submission" date="2016-11" db="EMBL/GenBank/DDBJ databases">
        <title>Study of marine rhodopsin-containing bacteria.</title>
        <authorList>
            <person name="Yoshizawa S."/>
            <person name="Kumagai Y."/>
            <person name="Kogure K."/>
        </authorList>
    </citation>
    <scope>NUCLEOTIDE SEQUENCE [LARGE SCALE GENOMIC DNA]</scope>
    <source>
        <strain evidence="1 2">SAORIC-28</strain>
    </source>
</reference>
<dbReference type="AlphaFoldDB" id="A0A271J5W1"/>